<sequence>MMKQEVEIRGKRTFIMIAVLFIAIYIVLRKRKYEHFYDGISEYENRYRGNVTFLLLVVGLFQYYRQNEMSFSHMLQYVQEKLAE</sequence>
<organism evidence="2 3">
    <name type="scientific">Bacillus thuringiensis serovar pingluonsis</name>
    <dbReference type="NCBI Taxonomy" id="180881"/>
    <lineage>
        <taxon>Bacteria</taxon>
        <taxon>Bacillati</taxon>
        <taxon>Bacillota</taxon>
        <taxon>Bacilli</taxon>
        <taxon>Bacillales</taxon>
        <taxon>Bacillaceae</taxon>
        <taxon>Bacillus</taxon>
        <taxon>Bacillus cereus group</taxon>
    </lineage>
</organism>
<evidence type="ECO:0000256" key="1">
    <source>
        <dbReference type="SAM" id="Phobius"/>
    </source>
</evidence>
<comment type="caution">
    <text evidence="2">The sequence shown here is derived from an EMBL/GenBank/DDBJ whole genome shotgun (WGS) entry which is preliminary data.</text>
</comment>
<gene>
    <name evidence="2" type="ORF">BK742_01795</name>
</gene>
<feature type="transmembrane region" description="Helical" evidence="1">
    <location>
        <begin position="12"/>
        <end position="28"/>
    </location>
</feature>
<keyword evidence="1" id="KW-0812">Transmembrane</keyword>
<name>A0A243BQB9_BACTU</name>
<reference evidence="2 3" key="1">
    <citation type="submission" date="2016-10" db="EMBL/GenBank/DDBJ databases">
        <title>Comparative genomics of Bacillus thuringiensis reveals a path to pathogens against multiple invertebrate hosts.</title>
        <authorList>
            <person name="Zheng J."/>
            <person name="Gao Q."/>
            <person name="Liu H."/>
            <person name="Peng D."/>
            <person name="Ruan L."/>
            <person name="Sun M."/>
        </authorList>
    </citation>
    <scope>NUCLEOTIDE SEQUENCE [LARGE SCALE GENOMIC DNA]</scope>
    <source>
        <strain evidence="2">BGSC 4BX1</strain>
    </source>
</reference>
<accession>A0A243BQB9</accession>
<dbReference type="EMBL" id="NFDL01000007">
    <property type="protein sequence ID" value="OTY49599.1"/>
    <property type="molecule type" value="Genomic_DNA"/>
</dbReference>
<evidence type="ECO:0000313" key="3">
    <source>
        <dbReference type="Proteomes" id="UP000195089"/>
    </source>
</evidence>
<protein>
    <submittedName>
        <fullName evidence="2">Uncharacterized protein</fullName>
    </submittedName>
</protein>
<dbReference type="Proteomes" id="UP000195089">
    <property type="component" value="Unassembled WGS sequence"/>
</dbReference>
<dbReference type="AlphaFoldDB" id="A0A243BQB9"/>
<keyword evidence="1" id="KW-0472">Membrane</keyword>
<keyword evidence="1" id="KW-1133">Transmembrane helix</keyword>
<feature type="transmembrane region" description="Helical" evidence="1">
    <location>
        <begin position="48"/>
        <end position="64"/>
    </location>
</feature>
<evidence type="ECO:0000313" key="2">
    <source>
        <dbReference type="EMBL" id="OTY49599.1"/>
    </source>
</evidence>
<proteinExistence type="predicted"/>